<dbReference type="AlphaFoldDB" id="A0A7S1TLI2"/>
<dbReference type="Gene3D" id="1.10.1520.10">
    <property type="entry name" value="Ribonuclease III domain"/>
    <property type="match status" value="1"/>
</dbReference>
<dbReference type="SUPFAM" id="SSF69065">
    <property type="entry name" value="RNase III domain-like"/>
    <property type="match status" value="1"/>
</dbReference>
<dbReference type="InterPro" id="IPR036389">
    <property type="entry name" value="RNase_III_sf"/>
</dbReference>
<name>A0A7S1TLI2_9RHOD</name>
<evidence type="ECO:0000313" key="1">
    <source>
        <dbReference type="EMBL" id="CAD9239667.1"/>
    </source>
</evidence>
<accession>A0A7S1TLI2</accession>
<dbReference type="EMBL" id="HBGI01002151">
    <property type="protein sequence ID" value="CAD9239667.1"/>
    <property type="molecule type" value="Transcribed_RNA"/>
</dbReference>
<dbReference type="GO" id="GO:0006396">
    <property type="term" value="P:RNA processing"/>
    <property type="evidence" value="ECO:0007669"/>
    <property type="project" value="InterPro"/>
</dbReference>
<gene>
    <name evidence="1" type="ORF">EAUS1353_LOCUS1405</name>
</gene>
<dbReference type="GO" id="GO:0004525">
    <property type="term" value="F:ribonuclease III activity"/>
    <property type="evidence" value="ECO:0007669"/>
    <property type="project" value="InterPro"/>
</dbReference>
<reference evidence="1" key="1">
    <citation type="submission" date="2021-01" db="EMBL/GenBank/DDBJ databases">
        <authorList>
            <person name="Corre E."/>
            <person name="Pelletier E."/>
            <person name="Niang G."/>
            <person name="Scheremetjew M."/>
            <person name="Finn R."/>
            <person name="Kale V."/>
            <person name="Holt S."/>
            <person name="Cochrane G."/>
            <person name="Meng A."/>
            <person name="Brown T."/>
            <person name="Cohen L."/>
        </authorList>
    </citation>
    <scope>NUCLEOTIDE SEQUENCE</scope>
    <source>
        <strain evidence="1">CCMP3124</strain>
    </source>
</reference>
<organism evidence="1">
    <name type="scientific">Erythrolobus australicus</name>
    <dbReference type="NCBI Taxonomy" id="1077150"/>
    <lineage>
        <taxon>Eukaryota</taxon>
        <taxon>Rhodophyta</taxon>
        <taxon>Bangiophyceae</taxon>
        <taxon>Porphyridiales</taxon>
        <taxon>Porphyridiaceae</taxon>
        <taxon>Erythrolobus</taxon>
    </lineage>
</organism>
<proteinExistence type="predicted"/>
<sequence>MVWEAIVEKVCSRRDFRFRRSMMLPLFQFASPGWRKAESVKVYRMCATPPPRQKAELSIQTLRAQRESVPVKSAREDQQKRTLGKRLRTIADSFLCCVFKHRSSELSTVKSKKYSSNDVGNAAEKFEATRDNTWLLSVLILLIFVRSALRRRAQLARLRQLANVPAQAPPANLVAFGEMDALQHECQEVLALRFGTLLASLSSDVPKKLRYVHLHRLDTEYTKRFGLTLDDLARAGKSQGKTHFLRDLGFELSKSKRAVVLRKGFKQMIERKEEALKIKQLTMEGKVSLTSLFGVDKKMIEKLLSRDSCILRRDAFVGDAILRKELSEILDERGRKAKKTWSAGELTQMRNEYECNRNLAEFMRNGTDLCAYGKALATQSDHSVGTVFEALLYNSPQSKCTVVRKYIIWVDRCRAAPQVVNLTISPASALPSA</sequence>
<protein>
    <submittedName>
        <fullName evidence="1">Uncharacterized protein</fullName>
    </submittedName>
</protein>